<dbReference type="Proteomes" id="UP000239759">
    <property type="component" value="Unassembled WGS sequence"/>
</dbReference>
<gene>
    <name evidence="1" type="ORF">C4A77_00820</name>
</gene>
<dbReference type="AlphaFoldDB" id="A0AAP8U773"/>
<dbReference type="EMBL" id="PRKQ01000001">
    <property type="protein sequence ID" value="PPB12960.1"/>
    <property type="molecule type" value="Genomic_DNA"/>
</dbReference>
<protein>
    <submittedName>
        <fullName evidence="1">Uncharacterized protein</fullName>
    </submittedName>
</protein>
<sequence>MVCWYYKCNLSDVEFRQLEPHLIEKILANRLLNDFLNSIDYIPILNKLKNNKMGEELNL</sequence>
<evidence type="ECO:0000313" key="1">
    <source>
        <dbReference type="EMBL" id="PPB12960.1"/>
    </source>
</evidence>
<name>A0AAP8U773_BRELA</name>
<accession>A0AAP8U773</accession>
<comment type="caution">
    <text evidence="1">The sequence shown here is derived from an EMBL/GenBank/DDBJ whole genome shotgun (WGS) entry which is preliminary data.</text>
</comment>
<evidence type="ECO:0000313" key="2">
    <source>
        <dbReference type="Proteomes" id="UP000239759"/>
    </source>
</evidence>
<proteinExistence type="predicted"/>
<reference evidence="1 2" key="1">
    <citation type="submission" date="2018-02" db="EMBL/GenBank/DDBJ databases">
        <title>Comparative analysis of genomes of three Brevibacillus laterosporus strains producers of potent antimicrobials isolated from silage.</title>
        <authorList>
            <person name="Kojic M."/>
            <person name="Miljkovic M."/>
            <person name="Studholme D."/>
            <person name="Filipic B."/>
        </authorList>
    </citation>
    <scope>NUCLEOTIDE SEQUENCE [LARGE SCALE GENOMIC DNA]</scope>
    <source>
        <strain evidence="1 2">BGSP11</strain>
    </source>
</reference>
<organism evidence="1 2">
    <name type="scientific">Brevibacillus laterosporus</name>
    <name type="common">Bacillus laterosporus</name>
    <dbReference type="NCBI Taxonomy" id="1465"/>
    <lineage>
        <taxon>Bacteria</taxon>
        <taxon>Bacillati</taxon>
        <taxon>Bacillota</taxon>
        <taxon>Bacilli</taxon>
        <taxon>Bacillales</taxon>
        <taxon>Paenibacillaceae</taxon>
        <taxon>Brevibacillus</taxon>
    </lineage>
</organism>